<keyword evidence="2" id="KW-1185">Reference proteome</keyword>
<proteinExistence type="predicted"/>
<accession>A0A6A7N6X4</accession>
<dbReference type="EMBL" id="WHUG01000009">
    <property type="protein sequence ID" value="MQA40749.1"/>
    <property type="molecule type" value="Genomic_DNA"/>
</dbReference>
<name>A0A6A7N6X4_9BURK</name>
<dbReference type="RefSeq" id="WP_152840040.1">
    <property type="nucleotide sequence ID" value="NZ_WHUG01000009.1"/>
</dbReference>
<dbReference type="AlphaFoldDB" id="A0A6A7N6X4"/>
<gene>
    <name evidence="1" type="ORF">GEV02_21670</name>
</gene>
<evidence type="ECO:0000313" key="2">
    <source>
        <dbReference type="Proteomes" id="UP000440498"/>
    </source>
</evidence>
<reference evidence="1 2" key="1">
    <citation type="submission" date="2019-10" db="EMBL/GenBank/DDBJ databases">
        <title>Two novel species isolated from a subtropical stream in China.</title>
        <authorList>
            <person name="Lu H."/>
        </authorList>
    </citation>
    <scope>NUCLEOTIDE SEQUENCE [LARGE SCALE GENOMIC DNA]</scope>
    <source>
        <strain evidence="1 2">FT29W</strain>
    </source>
</reference>
<organism evidence="1 2">
    <name type="scientific">Rugamonas aquatica</name>
    <dbReference type="NCBI Taxonomy" id="2743357"/>
    <lineage>
        <taxon>Bacteria</taxon>
        <taxon>Pseudomonadati</taxon>
        <taxon>Pseudomonadota</taxon>
        <taxon>Betaproteobacteria</taxon>
        <taxon>Burkholderiales</taxon>
        <taxon>Oxalobacteraceae</taxon>
        <taxon>Telluria group</taxon>
        <taxon>Rugamonas</taxon>
    </lineage>
</organism>
<dbReference type="Proteomes" id="UP000440498">
    <property type="component" value="Unassembled WGS sequence"/>
</dbReference>
<sequence>MGEIIFTNLSGHKLDHRIKKDNILAVLGGISSLKRYRKKFGLPIWIILEHSPAIACVREKGDRLEVRLSPWFFTGQNLGRVLGMLAHELFVHSVPDKMMTTTQKIEERDLYDMPQQTCIPKHHINTGGNAQADHICGAIQDSYRYKCYRDGVYEMAEYMLKKQESVDATVTTTDIHDAILTYLSDLAMITATNDKRSDILKHPRRTAACFNHYLQEWRSFLTLKDTQEARQLLALTPGSKSAGSVIRETISLIFKWVLSPFRASVVDGAKTSSASTANLKKQT</sequence>
<protein>
    <submittedName>
        <fullName evidence="1">Uncharacterized protein</fullName>
    </submittedName>
</protein>
<comment type="caution">
    <text evidence="1">The sequence shown here is derived from an EMBL/GenBank/DDBJ whole genome shotgun (WGS) entry which is preliminary data.</text>
</comment>
<evidence type="ECO:0000313" key="1">
    <source>
        <dbReference type="EMBL" id="MQA40749.1"/>
    </source>
</evidence>